<sequence>MCTWWRGKAARPWRSKSLGVVLHAIGVELPLAPITRLVLAASGGCGGSKLRTTFVSGSLDRFLGDSAMGICPLPWCYNARCGHRVQLVASLLDASLALALRFPHPPLRASIYPYAIPLVGPSPQANCHRVHKSSCLHMSGKWRWICFSSKFS</sequence>
<dbReference type="AlphaFoldDB" id="A0A9P4IW75"/>
<gene>
    <name evidence="1" type="ORF">K461DRAFT_55526</name>
</gene>
<evidence type="ECO:0000313" key="1">
    <source>
        <dbReference type="EMBL" id="KAF2148952.1"/>
    </source>
</evidence>
<dbReference type="Proteomes" id="UP000799439">
    <property type="component" value="Unassembled WGS sequence"/>
</dbReference>
<proteinExistence type="predicted"/>
<organism evidence="1 2">
    <name type="scientific">Myriangium duriaei CBS 260.36</name>
    <dbReference type="NCBI Taxonomy" id="1168546"/>
    <lineage>
        <taxon>Eukaryota</taxon>
        <taxon>Fungi</taxon>
        <taxon>Dikarya</taxon>
        <taxon>Ascomycota</taxon>
        <taxon>Pezizomycotina</taxon>
        <taxon>Dothideomycetes</taxon>
        <taxon>Dothideomycetidae</taxon>
        <taxon>Myriangiales</taxon>
        <taxon>Myriangiaceae</taxon>
        <taxon>Myriangium</taxon>
    </lineage>
</organism>
<accession>A0A9P4IW75</accession>
<protein>
    <submittedName>
        <fullName evidence="1">Uncharacterized protein</fullName>
    </submittedName>
</protein>
<evidence type="ECO:0000313" key="2">
    <source>
        <dbReference type="Proteomes" id="UP000799439"/>
    </source>
</evidence>
<name>A0A9P4IW75_9PEZI</name>
<dbReference type="EMBL" id="ML996092">
    <property type="protein sequence ID" value="KAF2148952.1"/>
    <property type="molecule type" value="Genomic_DNA"/>
</dbReference>
<reference evidence="1" key="1">
    <citation type="journal article" date="2020" name="Stud. Mycol.">
        <title>101 Dothideomycetes genomes: a test case for predicting lifestyles and emergence of pathogens.</title>
        <authorList>
            <person name="Haridas S."/>
            <person name="Albert R."/>
            <person name="Binder M."/>
            <person name="Bloem J."/>
            <person name="Labutti K."/>
            <person name="Salamov A."/>
            <person name="Andreopoulos B."/>
            <person name="Baker S."/>
            <person name="Barry K."/>
            <person name="Bills G."/>
            <person name="Bluhm B."/>
            <person name="Cannon C."/>
            <person name="Castanera R."/>
            <person name="Culley D."/>
            <person name="Daum C."/>
            <person name="Ezra D."/>
            <person name="Gonzalez J."/>
            <person name="Henrissat B."/>
            <person name="Kuo A."/>
            <person name="Liang C."/>
            <person name="Lipzen A."/>
            <person name="Lutzoni F."/>
            <person name="Magnuson J."/>
            <person name="Mondo S."/>
            <person name="Nolan M."/>
            <person name="Ohm R."/>
            <person name="Pangilinan J."/>
            <person name="Park H.-J."/>
            <person name="Ramirez L."/>
            <person name="Alfaro M."/>
            <person name="Sun H."/>
            <person name="Tritt A."/>
            <person name="Yoshinaga Y."/>
            <person name="Zwiers L.-H."/>
            <person name="Turgeon B."/>
            <person name="Goodwin S."/>
            <person name="Spatafora J."/>
            <person name="Crous P."/>
            <person name="Grigoriev I."/>
        </authorList>
    </citation>
    <scope>NUCLEOTIDE SEQUENCE</scope>
    <source>
        <strain evidence="1">CBS 260.36</strain>
    </source>
</reference>
<keyword evidence="2" id="KW-1185">Reference proteome</keyword>
<comment type="caution">
    <text evidence="1">The sequence shown here is derived from an EMBL/GenBank/DDBJ whole genome shotgun (WGS) entry which is preliminary data.</text>
</comment>